<dbReference type="Pfam" id="PF09669">
    <property type="entry name" value="Phage_pRha"/>
    <property type="match status" value="1"/>
</dbReference>
<dbReference type="Proteomes" id="UP000595841">
    <property type="component" value="Chromosome"/>
</dbReference>
<protein>
    <submittedName>
        <fullName evidence="1">Rha family transcriptional regulator</fullName>
    </submittedName>
</protein>
<accession>A0A974P7M6</accession>
<sequence length="348" mass="40340">MQELVYLENGHPVTDSLMVAEVFGKVHKNVLRDIETLGCSEEFSRLNFGQSTYANERGREYPKYTITRDGFTKLAMGYTGKSAMQFKERYIQEFNRMSKEFQEIKDGVQVLNQKTTPELLIQMEQPEVIPLYDLNQPWAFKPNPVYVSAVLDFPTKDVLLQAVGYIGAIEREQMIDLFGVGQKHIHSMMCKGELLPHELWLNGRKQIVYTLGLRGSEWMGIKSERLEYWSIAELLEKLIFFEFVKYLQAKEPCVSVEIKAEKTPFVGRISLADDEYKVIVLQRPISRFVMPEDDGTAIFILTSNDEYIMPFKQQFEQGVHYNYTSFMPVIPIEKSTDTDPFDFLNELP</sequence>
<dbReference type="KEGG" id="pson:JI735_19505"/>
<name>A0A974P7M6_9BACL</name>
<reference evidence="1 2" key="1">
    <citation type="submission" date="2021-01" db="EMBL/GenBank/DDBJ databases">
        <title>Whole genome sequence of Paenibacillus sonchi LMG 24727 for comparative genomics.</title>
        <authorList>
            <person name="Lee G."/>
            <person name="Kim M.-J."/>
            <person name="Lim K."/>
            <person name="Shin J.-H."/>
        </authorList>
    </citation>
    <scope>NUCLEOTIDE SEQUENCE [LARGE SCALE GENOMIC DNA]</scope>
    <source>
        <strain evidence="1 2">LMG 24727</strain>
    </source>
</reference>
<gene>
    <name evidence="1" type="ORF">JI735_19505</name>
</gene>
<evidence type="ECO:0000313" key="1">
    <source>
        <dbReference type="EMBL" id="QQZ58919.1"/>
    </source>
</evidence>
<dbReference type="InterPro" id="IPR014054">
    <property type="entry name" value="Phage_regulatory_Rha"/>
</dbReference>
<keyword evidence="2" id="KW-1185">Reference proteome</keyword>
<dbReference type="AlphaFoldDB" id="A0A974P7M6"/>
<dbReference type="RefSeq" id="WP_083886498.1">
    <property type="nucleotide sequence ID" value="NZ_CP068595.1"/>
</dbReference>
<evidence type="ECO:0000313" key="2">
    <source>
        <dbReference type="Proteomes" id="UP000595841"/>
    </source>
</evidence>
<dbReference type="NCBIfam" id="TIGR02681">
    <property type="entry name" value="phage_pRha"/>
    <property type="match status" value="1"/>
</dbReference>
<dbReference type="EMBL" id="CP068595">
    <property type="protein sequence ID" value="QQZ58919.1"/>
    <property type="molecule type" value="Genomic_DNA"/>
</dbReference>
<proteinExistence type="predicted"/>
<organism evidence="1 2">
    <name type="scientific">Paenibacillus sonchi</name>
    <dbReference type="NCBI Taxonomy" id="373687"/>
    <lineage>
        <taxon>Bacteria</taxon>
        <taxon>Bacillati</taxon>
        <taxon>Bacillota</taxon>
        <taxon>Bacilli</taxon>
        <taxon>Bacillales</taxon>
        <taxon>Paenibacillaceae</taxon>
        <taxon>Paenibacillus</taxon>
        <taxon>Paenibacillus sonchi group</taxon>
    </lineage>
</organism>